<dbReference type="OrthoDB" id="3357341at2759"/>
<dbReference type="EMBL" id="NAJQ01002070">
    <property type="protein sequence ID" value="TKA49857.1"/>
    <property type="molecule type" value="Genomic_DNA"/>
</dbReference>
<feature type="region of interest" description="Disordered" evidence="1">
    <location>
        <begin position="283"/>
        <end position="356"/>
    </location>
</feature>
<feature type="compositionally biased region" description="Basic and acidic residues" evidence="1">
    <location>
        <begin position="368"/>
        <end position="404"/>
    </location>
</feature>
<evidence type="ECO:0000313" key="2">
    <source>
        <dbReference type="EMBL" id="TKA49857.1"/>
    </source>
</evidence>
<keyword evidence="3" id="KW-1185">Reference proteome</keyword>
<evidence type="ECO:0000313" key="3">
    <source>
        <dbReference type="Proteomes" id="UP000309340"/>
    </source>
</evidence>
<feature type="region of interest" description="Disordered" evidence="1">
    <location>
        <begin position="368"/>
        <end position="541"/>
    </location>
</feature>
<comment type="caution">
    <text evidence="2">The sequence shown here is derived from an EMBL/GenBank/DDBJ whole genome shotgun (WGS) entry which is preliminary data.</text>
</comment>
<proteinExistence type="predicted"/>
<reference evidence="2 3" key="1">
    <citation type="submission" date="2017-03" db="EMBL/GenBank/DDBJ databases">
        <title>Genomes of endolithic fungi from Antarctica.</title>
        <authorList>
            <person name="Coleine C."/>
            <person name="Masonjones S."/>
            <person name="Stajich J.E."/>
        </authorList>
    </citation>
    <scope>NUCLEOTIDE SEQUENCE [LARGE SCALE GENOMIC DNA]</scope>
    <source>
        <strain evidence="2 3">CCFEE 5184</strain>
    </source>
</reference>
<dbReference type="STRING" id="329884.A0A4U0VKM1"/>
<protein>
    <submittedName>
        <fullName evidence="2">Uncharacterized protein</fullName>
    </submittedName>
</protein>
<dbReference type="Proteomes" id="UP000309340">
    <property type="component" value="Unassembled WGS sequence"/>
</dbReference>
<gene>
    <name evidence="2" type="ORF">B0A55_12760</name>
</gene>
<accession>A0A4U0VKM1</accession>
<dbReference type="AlphaFoldDB" id="A0A4U0VKM1"/>
<organism evidence="2 3">
    <name type="scientific">Friedmanniomyces simplex</name>
    <dbReference type="NCBI Taxonomy" id="329884"/>
    <lineage>
        <taxon>Eukaryota</taxon>
        <taxon>Fungi</taxon>
        <taxon>Dikarya</taxon>
        <taxon>Ascomycota</taxon>
        <taxon>Pezizomycotina</taxon>
        <taxon>Dothideomycetes</taxon>
        <taxon>Dothideomycetidae</taxon>
        <taxon>Mycosphaerellales</taxon>
        <taxon>Teratosphaeriaceae</taxon>
        <taxon>Friedmanniomyces</taxon>
    </lineage>
</organism>
<sequence length="541" mass="60441">MFGEPKPFDLVTTLWVFRELRWNVKPTFFLKASTSGAKHQQNFFLSHHGSEPAPAYVLQHADPASLSPAHKNCYAAALFDSYNPEILFGEVLARPGWTQPTLSQEEIKRNGGVPPPPQPILPNGFVIQLYNPDQQVRVELKEGKWGGSDHYEFSMPIATFRTPSASNLDRGQSDPASLAITPKVHFAWRKESKLGKDLTCFMTGKSTDPKEKKKSKRDPDIAIALWRSMRELTVYEPNLSRVDIEDPKGLEIVLLLSAVVIKDLYFGNRDNMRETFNISGLPSERKLSGGGRKLSNPQQTFSIVGAPNPLHSHPPQPAAPVTRTPNEHKRTALPTLQTMPPIADPPRQRRAPPPIADPRAQWELDAETARLKAQAEAEAREEQQRRRNREKADELEAKRLQKQIEEEDRQARRKHAEVDRETDRLRKKYGVQAVPQRPGPPPQSQSSSSRSSNRSHHMQPIPQGSQMNLGPPQPQPRMGSNGLYMQPSGGALVMSGANGNPSLLNVNKPVKPKKSFFGLRSASDDGAVEGSRLRKKSSAMW</sequence>
<evidence type="ECO:0000256" key="1">
    <source>
        <dbReference type="SAM" id="MobiDB-lite"/>
    </source>
</evidence>
<name>A0A4U0VKM1_9PEZI</name>